<sequence length="139" mass="15210">MSFGSAHGLSPIYALRLEKKALANSVDQDETPHDAAAVSLLRQDVPLGGETRAAYSRPHGREALRVFRVSQAVLAERTPEDAQLSPRGGRLDVSSNFVCVITITDDVIKRKPPMVHLSAGWLRAAVFCVMKLHDDVIHD</sequence>
<accession>A0A9D4NN42</accession>
<reference evidence="1" key="1">
    <citation type="journal article" date="2019" name="bioRxiv">
        <title>The Genome of the Zebra Mussel, Dreissena polymorpha: A Resource for Invasive Species Research.</title>
        <authorList>
            <person name="McCartney M.A."/>
            <person name="Auch B."/>
            <person name="Kono T."/>
            <person name="Mallez S."/>
            <person name="Zhang Y."/>
            <person name="Obille A."/>
            <person name="Becker A."/>
            <person name="Abrahante J.E."/>
            <person name="Garbe J."/>
            <person name="Badalamenti J.P."/>
            <person name="Herman A."/>
            <person name="Mangelson H."/>
            <person name="Liachko I."/>
            <person name="Sullivan S."/>
            <person name="Sone E.D."/>
            <person name="Koren S."/>
            <person name="Silverstein K.A.T."/>
            <person name="Beckman K.B."/>
            <person name="Gohl D.M."/>
        </authorList>
    </citation>
    <scope>NUCLEOTIDE SEQUENCE</scope>
    <source>
        <strain evidence="1">Duluth1</strain>
        <tissue evidence="1">Whole animal</tissue>
    </source>
</reference>
<reference evidence="1" key="2">
    <citation type="submission" date="2020-11" db="EMBL/GenBank/DDBJ databases">
        <authorList>
            <person name="McCartney M.A."/>
            <person name="Auch B."/>
            <person name="Kono T."/>
            <person name="Mallez S."/>
            <person name="Becker A."/>
            <person name="Gohl D.M."/>
            <person name="Silverstein K.A.T."/>
            <person name="Koren S."/>
            <person name="Bechman K.B."/>
            <person name="Herman A."/>
            <person name="Abrahante J.E."/>
            <person name="Garbe J."/>
        </authorList>
    </citation>
    <scope>NUCLEOTIDE SEQUENCE</scope>
    <source>
        <strain evidence="1">Duluth1</strain>
        <tissue evidence="1">Whole animal</tissue>
    </source>
</reference>
<protein>
    <submittedName>
        <fullName evidence="1">Uncharacterized protein</fullName>
    </submittedName>
</protein>
<dbReference type="Proteomes" id="UP000828390">
    <property type="component" value="Unassembled WGS sequence"/>
</dbReference>
<dbReference type="EMBL" id="JAIWYP010000001">
    <property type="protein sequence ID" value="KAH3897446.1"/>
    <property type="molecule type" value="Genomic_DNA"/>
</dbReference>
<organism evidence="1 2">
    <name type="scientific">Dreissena polymorpha</name>
    <name type="common">Zebra mussel</name>
    <name type="synonym">Mytilus polymorpha</name>
    <dbReference type="NCBI Taxonomy" id="45954"/>
    <lineage>
        <taxon>Eukaryota</taxon>
        <taxon>Metazoa</taxon>
        <taxon>Spiralia</taxon>
        <taxon>Lophotrochozoa</taxon>
        <taxon>Mollusca</taxon>
        <taxon>Bivalvia</taxon>
        <taxon>Autobranchia</taxon>
        <taxon>Heteroconchia</taxon>
        <taxon>Euheterodonta</taxon>
        <taxon>Imparidentia</taxon>
        <taxon>Neoheterodontei</taxon>
        <taxon>Myida</taxon>
        <taxon>Dreissenoidea</taxon>
        <taxon>Dreissenidae</taxon>
        <taxon>Dreissena</taxon>
    </lineage>
</organism>
<keyword evidence="2" id="KW-1185">Reference proteome</keyword>
<evidence type="ECO:0000313" key="2">
    <source>
        <dbReference type="Proteomes" id="UP000828390"/>
    </source>
</evidence>
<proteinExistence type="predicted"/>
<name>A0A9D4NN42_DREPO</name>
<comment type="caution">
    <text evidence="1">The sequence shown here is derived from an EMBL/GenBank/DDBJ whole genome shotgun (WGS) entry which is preliminary data.</text>
</comment>
<evidence type="ECO:0000313" key="1">
    <source>
        <dbReference type="EMBL" id="KAH3897446.1"/>
    </source>
</evidence>
<dbReference type="AlphaFoldDB" id="A0A9D4NN42"/>
<gene>
    <name evidence="1" type="ORF">DPMN_021634</name>
</gene>